<sequence>MSVTSSTVDDGSVVLDGAFGAGSQLRLVDSVVDTVGQFGVSLAAEFGTDSSVLLLRSTVIAASEAVVVADDFLLNASAIAVRGCRLEAALPNFHESSAIAFKVFRILSGGSFSVTDSRLVAGKGLALTRACSLGAAALLEVARNAMQGPADGG</sequence>
<dbReference type="RefSeq" id="XP_029223771.1">
    <property type="nucleotide sequence ID" value="XM_029376141.1"/>
</dbReference>
<accession>A0A3R7N0T2</accession>
<evidence type="ECO:0000313" key="1">
    <source>
        <dbReference type="EMBL" id="RNE98118.1"/>
    </source>
</evidence>
<dbReference type="GeneID" id="40322932"/>
<dbReference type="Proteomes" id="UP000284403">
    <property type="component" value="Unassembled WGS sequence"/>
</dbReference>
<gene>
    <name evidence="1" type="ORF">Tco025E_09321</name>
</gene>
<proteinExistence type="predicted"/>
<organism evidence="1 2">
    <name type="scientific">Trypanosoma conorhini</name>
    <dbReference type="NCBI Taxonomy" id="83891"/>
    <lineage>
        <taxon>Eukaryota</taxon>
        <taxon>Discoba</taxon>
        <taxon>Euglenozoa</taxon>
        <taxon>Kinetoplastea</taxon>
        <taxon>Metakinetoplastina</taxon>
        <taxon>Trypanosomatida</taxon>
        <taxon>Trypanosomatidae</taxon>
        <taxon>Trypanosoma</taxon>
    </lineage>
</organism>
<reference evidence="1 2" key="1">
    <citation type="journal article" date="2018" name="BMC Genomics">
        <title>Genomic comparison of Trypanosoma conorhini and Trypanosoma rangeli to Trypanosoma cruzi strains of high and low virulence.</title>
        <authorList>
            <person name="Bradwell K.R."/>
            <person name="Koparde V.N."/>
            <person name="Matveyev A.V."/>
            <person name="Serrano M.G."/>
            <person name="Alves J.M."/>
            <person name="Parikh H."/>
            <person name="Huang B."/>
            <person name="Lee V."/>
            <person name="Espinosa-Alvarez O."/>
            <person name="Ortiz P.A."/>
            <person name="Costa-Martins A.G."/>
            <person name="Teixeira M.M."/>
            <person name="Buck G.A."/>
        </authorList>
    </citation>
    <scope>NUCLEOTIDE SEQUENCE [LARGE SCALE GENOMIC DNA]</scope>
    <source>
        <strain evidence="1 2">025E</strain>
    </source>
</reference>
<protein>
    <submittedName>
        <fullName evidence="1">Putative dispersed gene family protein 1 (DGF-1)</fullName>
    </submittedName>
</protein>
<dbReference type="AlphaFoldDB" id="A0A3R7N0T2"/>
<feature type="non-terminal residue" evidence="1">
    <location>
        <position position="153"/>
    </location>
</feature>
<keyword evidence="2" id="KW-1185">Reference proteome</keyword>
<dbReference type="EMBL" id="MKKU01001064">
    <property type="protein sequence ID" value="RNE98118.1"/>
    <property type="molecule type" value="Genomic_DNA"/>
</dbReference>
<name>A0A3R7N0T2_9TRYP</name>
<comment type="caution">
    <text evidence="1">The sequence shown here is derived from an EMBL/GenBank/DDBJ whole genome shotgun (WGS) entry which is preliminary data.</text>
</comment>
<evidence type="ECO:0000313" key="2">
    <source>
        <dbReference type="Proteomes" id="UP000284403"/>
    </source>
</evidence>